<feature type="domain" description="Autophagy protein ATG17-like" evidence="7">
    <location>
        <begin position="18"/>
        <end position="406"/>
    </location>
</feature>
<evidence type="ECO:0000256" key="6">
    <source>
        <dbReference type="RuleBase" id="RU368080"/>
    </source>
</evidence>
<evidence type="ECO:0000256" key="2">
    <source>
        <dbReference type="ARBA" id="ARBA00013806"/>
    </source>
</evidence>
<reference evidence="8" key="1">
    <citation type="submission" date="2013-12" db="EMBL/GenBank/DDBJ databases">
        <authorList>
            <person name="Genoscope - CEA"/>
        </authorList>
    </citation>
    <scope>NUCLEOTIDE SEQUENCE</scope>
    <source>
        <strain evidence="8">CBS 1993</strain>
    </source>
</reference>
<proteinExistence type="inferred from homology"/>
<evidence type="ECO:0000313" key="9">
    <source>
        <dbReference type="Proteomes" id="UP000019384"/>
    </source>
</evidence>
<dbReference type="GO" id="GO:0000422">
    <property type="term" value="P:autophagy of mitochondrion"/>
    <property type="evidence" value="ECO:0007669"/>
    <property type="project" value="TreeGrafter"/>
</dbReference>
<keyword evidence="9" id="KW-1185">Reference proteome</keyword>
<keyword evidence="3 6" id="KW-0963">Cytoplasm</keyword>
<dbReference type="EMBL" id="HG793125">
    <property type="protein sequence ID" value="CDK24698.1"/>
    <property type="molecule type" value="Genomic_DNA"/>
</dbReference>
<protein>
    <recommendedName>
        <fullName evidence="2 6">Autophagy-related protein 17</fullName>
    </recommendedName>
</protein>
<dbReference type="InterPro" id="IPR045326">
    <property type="entry name" value="ATG17-like_dom"/>
</dbReference>
<dbReference type="RefSeq" id="XP_022456715.1">
    <property type="nucleotide sequence ID" value="XM_022605225.1"/>
</dbReference>
<dbReference type="AlphaFoldDB" id="W6MGM5"/>
<dbReference type="GO" id="GO:0034727">
    <property type="term" value="P:piecemeal microautophagy of the nucleus"/>
    <property type="evidence" value="ECO:0007669"/>
    <property type="project" value="TreeGrafter"/>
</dbReference>
<evidence type="ECO:0000256" key="3">
    <source>
        <dbReference type="ARBA" id="ARBA00022490"/>
    </source>
</evidence>
<reference evidence="8" key="2">
    <citation type="submission" date="2014-02" db="EMBL/GenBank/DDBJ databases">
        <title>Complete DNA sequence of /Kuraishia capsulata/ illustrates novel genomic features among budding yeasts (/Saccharomycotina/).</title>
        <authorList>
            <person name="Morales L."/>
            <person name="Noel B."/>
            <person name="Porcel B."/>
            <person name="Marcet-Houben M."/>
            <person name="Hullo M-F."/>
            <person name="Sacerdot C."/>
            <person name="Tekaia F."/>
            <person name="Leh-Louis V."/>
            <person name="Despons L."/>
            <person name="Khanna V."/>
            <person name="Aury J-M."/>
            <person name="Barbe V."/>
            <person name="Couloux A."/>
            <person name="Labadie K."/>
            <person name="Pelletier E."/>
            <person name="Souciet J-L."/>
            <person name="Boekhout T."/>
            <person name="Gabaldon T."/>
            <person name="Wincker P."/>
            <person name="Dujon B."/>
        </authorList>
    </citation>
    <scope>NUCLEOTIDE SEQUENCE</scope>
    <source>
        <strain evidence="8">CBS 1993</strain>
    </source>
</reference>
<dbReference type="GO" id="GO:1990316">
    <property type="term" value="C:Atg1/ULK1 kinase complex"/>
    <property type="evidence" value="ECO:0007669"/>
    <property type="project" value="TreeGrafter"/>
</dbReference>
<dbReference type="GO" id="GO:0060090">
    <property type="term" value="F:molecular adaptor activity"/>
    <property type="evidence" value="ECO:0007669"/>
    <property type="project" value="TreeGrafter"/>
</dbReference>
<dbReference type="OrthoDB" id="1937984at2759"/>
<dbReference type="Proteomes" id="UP000019384">
    <property type="component" value="Unassembled WGS sequence"/>
</dbReference>
<dbReference type="InterPro" id="IPR007240">
    <property type="entry name" value="Atg17"/>
</dbReference>
<dbReference type="GO" id="GO:0034045">
    <property type="term" value="C:phagophore assembly site membrane"/>
    <property type="evidence" value="ECO:0007669"/>
    <property type="project" value="UniProtKB-SubCell"/>
</dbReference>
<evidence type="ECO:0000256" key="4">
    <source>
        <dbReference type="ARBA" id="ARBA00023006"/>
    </source>
</evidence>
<organism evidence="8 9">
    <name type="scientific">Kuraishia capsulata CBS 1993</name>
    <dbReference type="NCBI Taxonomy" id="1382522"/>
    <lineage>
        <taxon>Eukaryota</taxon>
        <taxon>Fungi</taxon>
        <taxon>Dikarya</taxon>
        <taxon>Ascomycota</taxon>
        <taxon>Saccharomycotina</taxon>
        <taxon>Pichiomycetes</taxon>
        <taxon>Pichiales</taxon>
        <taxon>Pichiaceae</taxon>
        <taxon>Kuraishia</taxon>
    </lineage>
</organism>
<evidence type="ECO:0000313" key="8">
    <source>
        <dbReference type="EMBL" id="CDK24698.1"/>
    </source>
</evidence>
<accession>W6MGM5</accession>
<comment type="function">
    <text evidence="6">Autophagy-specific protein that functions in response to autophagy-inducing signals as a scaffold to recruit other ATG proteins to organize preautophagosomal structure (PAS) formation. Modulates the timing and magnitude of the autophagy response, such as the size of the sequestering vesicles. Plays particularly a role in pexophagy and nucleophagy.</text>
</comment>
<evidence type="ECO:0000256" key="5">
    <source>
        <dbReference type="ARBA" id="ARBA00023136"/>
    </source>
</evidence>
<evidence type="ECO:0000256" key="1">
    <source>
        <dbReference type="ARBA" id="ARBA00006259"/>
    </source>
</evidence>
<dbReference type="STRING" id="1382522.W6MGM5"/>
<dbReference type="PANTHER" id="PTHR28005:SF1">
    <property type="entry name" value="AUTOPHAGY-RELATED PROTEIN 17"/>
    <property type="match status" value="1"/>
</dbReference>
<comment type="subcellular location">
    <subcellularLocation>
        <location evidence="6">Cytoplasm</location>
    </subcellularLocation>
    <subcellularLocation>
        <location evidence="6">Preautophagosomal structure membrane</location>
        <topology evidence="6">Peripheral membrane protein</topology>
    </subcellularLocation>
</comment>
<dbReference type="GeneID" id="34518103"/>
<name>W6MGM5_9ASCO</name>
<sequence length="457" mass="52329">MEIPTDISNWVIDARQRLSEAEIICGRANEHLLSSTERLSKRDNQLPKLVYLFDSTKQQLRLLGILKDSLVLVLQQLMERKSAISNKLKRDAARLTNIVHSLKTVKVEASFKHSGTTGTLFDFISDEDIQNMVNDIEVILEQNDVLSNGGRTDILLQSFNTDIDSFQHDLDSLHKLFMTSASLPWSRKQKDPQNVSLDKDADSINQLLQMNSELELDMVSLLKSLSNHYDQCSKGSVLLKSPQVPQQEKQELFAVLQNDVNELPSVLDILEDDRAQISQNCEYILNICEQSEKFNSKVQEYVQSLESFGKNKLQAHYMKDFRAGVQPIRANIKRAEEFHKQVLDLIDYYTNFVRSYNSLVLEIDRRHHVNNRIAELVKSLQSSISQIEEDDSKAREDFLLRNADYLPQNIIDPIGNTPSSHILFNALPMVTLEFEKELLPDISTETVSNARMLLKKP</sequence>
<dbReference type="GO" id="GO:0000045">
    <property type="term" value="P:autophagosome assembly"/>
    <property type="evidence" value="ECO:0007669"/>
    <property type="project" value="TreeGrafter"/>
</dbReference>
<gene>
    <name evidence="8" type="ORF">KUCA_T00000664001</name>
</gene>
<dbReference type="Pfam" id="PF04108">
    <property type="entry name" value="ATG17_like"/>
    <property type="match status" value="1"/>
</dbReference>
<keyword evidence="5" id="KW-0472">Membrane</keyword>
<dbReference type="PANTHER" id="PTHR28005">
    <property type="entry name" value="AUTOPHAGY-RELATED PROTEIN 17"/>
    <property type="match status" value="1"/>
</dbReference>
<keyword evidence="4 6" id="KW-0072">Autophagy</keyword>
<dbReference type="HOGENOM" id="CLU_565132_0_0_1"/>
<dbReference type="GO" id="GO:0030295">
    <property type="term" value="F:protein kinase activator activity"/>
    <property type="evidence" value="ECO:0007669"/>
    <property type="project" value="TreeGrafter"/>
</dbReference>
<evidence type="ECO:0000259" key="7">
    <source>
        <dbReference type="Pfam" id="PF04108"/>
    </source>
</evidence>
<comment type="similarity">
    <text evidence="1 6">Belongs to the ATG17 family.</text>
</comment>